<dbReference type="CDD" id="cd04182">
    <property type="entry name" value="GT_2_like_f"/>
    <property type="match status" value="1"/>
</dbReference>
<dbReference type="InterPro" id="IPR025877">
    <property type="entry name" value="MobA-like_NTP_Trfase"/>
</dbReference>
<dbReference type="RefSeq" id="WP_200353939.1">
    <property type="nucleotide sequence ID" value="NZ_JAENIL010000003.1"/>
</dbReference>
<accession>A0A934VN03</accession>
<dbReference type="PANTHER" id="PTHR43777:SF1">
    <property type="entry name" value="MOLYBDENUM COFACTOR CYTIDYLYLTRANSFERASE"/>
    <property type="match status" value="1"/>
</dbReference>
<proteinExistence type="predicted"/>
<evidence type="ECO:0000259" key="1">
    <source>
        <dbReference type="Pfam" id="PF12804"/>
    </source>
</evidence>
<evidence type="ECO:0000313" key="2">
    <source>
        <dbReference type="EMBL" id="MBK1875722.1"/>
    </source>
</evidence>
<protein>
    <submittedName>
        <fullName evidence="2">Nucleotidyltransferase family protein</fullName>
    </submittedName>
</protein>
<keyword evidence="3" id="KW-1185">Reference proteome</keyword>
<dbReference type="AlphaFoldDB" id="A0A934VN03"/>
<name>A0A934VN03_9BACT</name>
<dbReference type="PANTHER" id="PTHR43777">
    <property type="entry name" value="MOLYBDENUM COFACTOR CYTIDYLYLTRANSFERASE"/>
    <property type="match status" value="1"/>
</dbReference>
<dbReference type="InterPro" id="IPR029044">
    <property type="entry name" value="Nucleotide-diphossugar_trans"/>
</dbReference>
<dbReference type="Pfam" id="PF12804">
    <property type="entry name" value="NTP_transf_3"/>
    <property type="match status" value="1"/>
</dbReference>
<gene>
    <name evidence="2" type="ORF">JIN87_02520</name>
</gene>
<organism evidence="2 3">
    <name type="scientific">Pelagicoccus mobilis</name>
    <dbReference type="NCBI Taxonomy" id="415221"/>
    <lineage>
        <taxon>Bacteria</taxon>
        <taxon>Pseudomonadati</taxon>
        <taxon>Verrucomicrobiota</taxon>
        <taxon>Opitutia</taxon>
        <taxon>Puniceicoccales</taxon>
        <taxon>Pelagicoccaceae</taxon>
        <taxon>Pelagicoccus</taxon>
    </lineage>
</organism>
<evidence type="ECO:0000313" key="3">
    <source>
        <dbReference type="Proteomes" id="UP000617628"/>
    </source>
</evidence>
<dbReference type="GO" id="GO:0016779">
    <property type="term" value="F:nucleotidyltransferase activity"/>
    <property type="evidence" value="ECO:0007669"/>
    <property type="project" value="UniProtKB-ARBA"/>
</dbReference>
<dbReference type="Proteomes" id="UP000617628">
    <property type="component" value="Unassembled WGS sequence"/>
</dbReference>
<feature type="domain" description="MobA-like NTP transferase" evidence="1">
    <location>
        <begin position="10"/>
        <end position="169"/>
    </location>
</feature>
<dbReference type="EMBL" id="JAENIL010000003">
    <property type="protein sequence ID" value="MBK1875722.1"/>
    <property type="molecule type" value="Genomic_DNA"/>
</dbReference>
<dbReference type="Gene3D" id="3.90.550.10">
    <property type="entry name" value="Spore Coat Polysaccharide Biosynthesis Protein SpsA, Chain A"/>
    <property type="match status" value="1"/>
</dbReference>
<sequence>MTRIKKLATVVLAAGESKRFGSENKLLHRVEGEPLLGHVLNAVTACDFEDVVVVLGHEADSILPLLEGLPVRTVLSPNYREGMGESLRAGVEALQDADLDGLIVCLSDLPKLRPHHVEKVIDAFASNNGSSVVVPVFKGQRGHPVCFPKRLFEKLSALSGDRGARDLIRVEGERGVFLEMDDDACIRDVDEK</sequence>
<reference evidence="2" key="1">
    <citation type="submission" date="2021-01" db="EMBL/GenBank/DDBJ databases">
        <title>Modified the classification status of verrucomicrobia.</title>
        <authorList>
            <person name="Feng X."/>
        </authorList>
    </citation>
    <scope>NUCLEOTIDE SEQUENCE</scope>
    <source>
        <strain evidence="2">KCTC 13126</strain>
    </source>
</reference>
<comment type="caution">
    <text evidence="2">The sequence shown here is derived from an EMBL/GenBank/DDBJ whole genome shotgun (WGS) entry which is preliminary data.</text>
</comment>
<dbReference type="SUPFAM" id="SSF53448">
    <property type="entry name" value="Nucleotide-diphospho-sugar transferases"/>
    <property type="match status" value="1"/>
</dbReference>